<dbReference type="Gene3D" id="2.40.50.140">
    <property type="entry name" value="Nucleic acid-binding proteins"/>
    <property type="match status" value="1"/>
</dbReference>
<keyword evidence="6" id="KW-1185">Reference proteome</keyword>
<dbReference type="PROSITE" id="PS50935">
    <property type="entry name" value="SSB"/>
    <property type="match status" value="1"/>
</dbReference>
<dbReference type="GO" id="GO:0003697">
    <property type="term" value="F:single-stranded DNA binding"/>
    <property type="evidence" value="ECO:0007669"/>
    <property type="project" value="InterPro"/>
</dbReference>
<keyword evidence="1 2" id="KW-0238">DNA-binding</keyword>
<accession>A0A850RS09</accession>
<name>A0A850RS09_9GAMM</name>
<dbReference type="PANTHER" id="PTHR10302:SF0">
    <property type="entry name" value="SINGLE-STRANDED DNA-BINDING PROTEIN, MITOCHONDRIAL"/>
    <property type="match status" value="1"/>
</dbReference>
<evidence type="ECO:0000256" key="1">
    <source>
        <dbReference type="ARBA" id="ARBA00023125"/>
    </source>
</evidence>
<dbReference type="PANTHER" id="PTHR10302">
    <property type="entry name" value="SINGLE-STRANDED DNA-BINDING PROTEIN"/>
    <property type="match status" value="1"/>
</dbReference>
<dbReference type="GO" id="GO:0006260">
    <property type="term" value="P:DNA replication"/>
    <property type="evidence" value="ECO:0007669"/>
    <property type="project" value="InterPro"/>
</dbReference>
<evidence type="ECO:0000256" key="3">
    <source>
        <dbReference type="RuleBase" id="RU000524"/>
    </source>
</evidence>
<dbReference type="Proteomes" id="UP000592294">
    <property type="component" value="Unassembled WGS sequence"/>
</dbReference>
<sequence>MDRTDIIGNLTKDAEVRKTASGQCVCNFTVAVNNRRDKDKARTKYYDCGLWGKRAESTLPQYLTKGKKVWVSGDVNARAYIPKEGGEPKVVLTLMVDEIELLGGDVRANGDNSEGGSQLSSQSTPPPAPKAPTATTSSSSSDWDESGDLAF</sequence>
<organism evidence="5 6">
    <name type="scientific">Allochromatium humboldtianum</name>
    <dbReference type="NCBI Taxonomy" id="504901"/>
    <lineage>
        <taxon>Bacteria</taxon>
        <taxon>Pseudomonadati</taxon>
        <taxon>Pseudomonadota</taxon>
        <taxon>Gammaproteobacteria</taxon>
        <taxon>Chromatiales</taxon>
        <taxon>Chromatiaceae</taxon>
        <taxon>Allochromatium</taxon>
    </lineage>
</organism>
<gene>
    <name evidence="5" type="ORF">HW932_20870</name>
</gene>
<feature type="compositionally biased region" description="Low complexity" evidence="4">
    <location>
        <begin position="131"/>
        <end position="141"/>
    </location>
</feature>
<evidence type="ECO:0000256" key="4">
    <source>
        <dbReference type="SAM" id="MobiDB-lite"/>
    </source>
</evidence>
<protein>
    <recommendedName>
        <fullName evidence="2 3">Single-stranded DNA-binding protein</fullName>
    </recommendedName>
</protein>
<evidence type="ECO:0000313" key="6">
    <source>
        <dbReference type="Proteomes" id="UP000592294"/>
    </source>
</evidence>
<dbReference type="AlphaFoldDB" id="A0A850RS09"/>
<dbReference type="SUPFAM" id="SSF50249">
    <property type="entry name" value="Nucleic acid-binding proteins"/>
    <property type="match status" value="1"/>
</dbReference>
<dbReference type="GO" id="GO:0009295">
    <property type="term" value="C:nucleoid"/>
    <property type="evidence" value="ECO:0007669"/>
    <property type="project" value="TreeGrafter"/>
</dbReference>
<reference evidence="5 6" key="1">
    <citation type="submission" date="2020-06" db="EMBL/GenBank/DDBJ databases">
        <title>Whole-genome sequence of Allochromatium humboldtianum DSM 21881, type strain.</title>
        <authorList>
            <person name="Kyndt J.A."/>
            <person name="Meyer T.E."/>
        </authorList>
    </citation>
    <scope>NUCLEOTIDE SEQUENCE [LARGE SCALE GENOMIC DNA]</scope>
    <source>
        <strain evidence="5 6">DSM 21881</strain>
    </source>
</reference>
<dbReference type="NCBIfam" id="TIGR00621">
    <property type="entry name" value="ssb"/>
    <property type="match status" value="1"/>
</dbReference>
<dbReference type="Pfam" id="PF00436">
    <property type="entry name" value="SSB"/>
    <property type="match status" value="1"/>
</dbReference>
<dbReference type="InterPro" id="IPR000424">
    <property type="entry name" value="Primosome_PriB/ssb"/>
</dbReference>
<dbReference type="RefSeq" id="WP_176978382.1">
    <property type="nucleotide sequence ID" value="NZ_JABZEO010000035.1"/>
</dbReference>
<feature type="region of interest" description="Disordered" evidence="4">
    <location>
        <begin position="105"/>
        <end position="151"/>
    </location>
</feature>
<dbReference type="PIRSF" id="PIRSF002070">
    <property type="entry name" value="SSB"/>
    <property type="match status" value="1"/>
</dbReference>
<dbReference type="EMBL" id="JABZEO010000035">
    <property type="protein sequence ID" value="NVZ11703.1"/>
    <property type="molecule type" value="Genomic_DNA"/>
</dbReference>
<dbReference type="CDD" id="cd04496">
    <property type="entry name" value="SSB_OBF"/>
    <property type="match status" value="1"/>
</dbReference>
<dbReference type="InterPro" id="IPR011344">
    <property type="entry name" value="ssDNA-bd"/>
</dbReference>
<proteinExistence type="predicted"/>
<feature type="compositionally biased region" description="Acidic residues" evidence="4">
    <location>
        <begin position="142"/>
        <end position="151"/>
    </location>
</feature>
<evidence type="ECO:0000313" key="5">
    <source>
        <dbReference type="EMBL" id="NVZ11703.1"/>
    </source>
</evidence>
<comment type="caution">
    <text evidence="5">The sequence shown here is derived from an EMBL/GenBank/DDBJ whole genome shotgun (WGS) entry which is preliminary data.</text>
</comment>
<dbReference type="InterPro" id="IPR012340">
    <property type="entry name" value="NA-bd_OB-fold"/>
</dbReference>
<evidence type="ECO:0000256" key="2">
    <source>
        <dbReference type="PIRNR" id="PIRNR002070"/>
    </source>
</evidence>
<feature type="compositionally biased region" description="Polar residues" evidence="4">
    <location>
        <begin position="110"/>
        <end position="119"/>
    </location>
</feature>